<evidence type="ECO:0000256" key="1">
    <source>
        <dbReference type="SAM" id="MobiDB-lite"/>
    </source>
</evidence>
<evidence type="ECO:0000256" key="2">
    <source>
        <dbReference type="SAM" id="Phobius"/>
    </source>
</evidence>
<feature type="region of interest" description="Disordered" evidence="1">
    <location>
        <begin position="426"/>
        <end position="461"/>
    </location>
</feature>
<keyword evidence="2" id="KW-0472">Membrane</keyword>
<accession>A0A6A6H9K6</accession>
<keyword evidence="4" id="KW-1185">Reference proteome</keyword>
<feature type="compositionally biased region" description="Low complexity" evidence="1">
    <location>
        <begin position="429"/>
        <end position="438"/>
    </location>
</feature>
<evidence type="ECO:0000313" key="4">
    <source>
        <dbReference type="Proteomes" id="UP000800092"/>
    </source>
</evidence>
<feature type="compositionally biased region" description="Polar residues" evidence="1">
    <location>
        <begin position="327"/>
        <end position="341"/>
    </location>
</feature>
<feature type="region of interest" description="Disordered" evidence="1">
    <location>
        <begin position="242"/>
        <end position="270"/>
    </location>
</feature>
<feature type="region of interest" description="Disordered" evidence="1">
    <location>
        <begin position="483"/>
        <end position="581"/>
    </location>
</feature>
<dbReference type="EMBL" id="ML991797">
    <property type="protein sequence ID" value="KAF2234667.1"/>
    <property type="molecule type" value="Genomic_DNA"/>
</dbReference>
<keyword evidence="2" id="KW-1133">Transmembrane helix</keyword>
<feature type="region of interest" description="Disordered" evidence="1">
    <location>
        <begin position="312"/>
        <end position="359"/>
    </location>
</feature>
<dbReference type="PANTHER" id="PTHR40623">
    <property type="entry name" value="INTEGRAL MEMBRANE PROTEIN"/>
    <property type="match status" value="1"/>
</dbReference>
<reference evidence="3" key="1">
    <citation type="journal article" date="2020" name="Stud. Mycol.">
        <title>101 Dothideomycetes genomes: a test case for predicting lifestyles and emergence of pathogens.</title>
        <authorList>
            <person name="Haridas S."/>
            <person name="Albert R."/>
            <person name="Binder M."/>
            <person name="Bloem J."/>
            <person name="Labutti K."/>
            <person name="Salamov A."/>
            <person name="Andreopoulos B."/>
            <person name="Baker S."/>
            <person name="Barry K."/>
            <person name="Bills G."/>
            <person name="Bluhm B."/>
            <person name="Cannon C."/>
            <person name="Castanera R."/>
            <person name="Culley D."/>
            <person name="Daum C."/>
            <person name="Ezra D."/>
            <person name="Gonzalez J."/>
            <person name="Henrissat B."/>
            <person name="Kuo A."/>
            <person name="Liang C."/>
            <person name="Lipzen A."/>
            <person name="Lutzoni F."/>
            <person name="Magnuson J."/>
            <person name="Mondo S."/>
            <person name="Nolan M."/>
            <person name="Ohm R."/>
            <person name="Pangilinan J."/>
            <person name="Park H.-J."/>
            <person name="Ramirez L."/>
            <person name="Alfaro M."/>
            <person name="Sun H."/>
            <person name="Tritt A."/>
            <person name="Yoshinaga Y."/>
            <person name="Zwiers L.-H."/>
            <person name="Turgeon B."/>
            <person name="Goodwin S."/>
            <person name="Spatafora J."/>
            <person name="Crous P."/>
            <person name="Grigoriev I."/>
        </authorList>
    </citation>
    <scope>NUCLEOTIDE SEQUENCE</scope>
    <source>
        <strain evidence="3">Tuck. ex Michener</strain>
    </source>
</reference>
<feature type="compositionally biased region" description="Basic and acidic residues" evidence="1">
    <location>
        <begin position="568"/>
        <end position="581"/>
    </location>
</feature>
<keyword evidence="2" id="KW-0812">Transmembrane</keyword>
<evidence type="ECO:0000313" key="3">
    <source>
        <dbReference type="EMBL" id="KAF2234667.1"/>
    </source>
</evidence>
<dbReference type="OrthoDB" id="5426165at2759"/>
<organism evidence="3 4">
    <name type="scientific">Viridothelium virens</name>
    <name type="common">Speckled blister lichen</name>
    <name type="synonym">Trypethelium virens</name>
    <dbReference type="NCBI Taxonomy" id="1048519"/>
    <lineage>
        <taxon>Eukaryota</taxon>
        <taxon>Fungi</taxon>
        <taxon>Dikarya</taxon>
        <taxon>Ascomycota</taxon>
        <taxon>Pezizomycotina</taxon>
        <taxon>Dothideomycetes</taxon>
        <taxon>Dothideomycetes incertae sedis</taxon>
        <taxon>Trypetheliales</taxon>
        <taxon>Trypetheliaceae</taxon>
        <taxon>Viridothelium</taxon>
    </lineage>
</organism>
<feature type="compositionally biased region" description="Low complexity" evidence="1">
    <location>
        <begin position="348"/>
        <end position="359"/>
    </location>
</feature>
<protein>
    <submittedName>
        <fullName evidence="3">Uncharacterized protein</fullName>
    </submittedName>
</protein>
<feature type="transmembrane region" description="Helical" evidence="2">
    <location>
        <begin position="16"/>
        <end position="35"/>
    </location>
</feature>
<gene>
    <name evidence="3" type="ORF">EV356DRAFT_149711</name>
</gene>
<name>A0A6A6H9K6_VIRVR</name>
<feature type="compositionally biased region" description="Basic and acidic residues" evidence="1">
    <location>
        <begin position="534"/>
        <end position="548"/>
    </location>
</feature>
<proteinExistence type="predicted"/>
<dbReference type="PANTHER" id="PTHR40623:SF2">
    <property type="entry name" value="INTEGRAL MEMBRANE PROTEIN"/>
    <property type="match status" value="1"/>
</dbReference>
<feature type="compositionally biased region" description="Polar residues" evidence="1">
    <location>
        <begin position="254"/>
        <end position="266"/>
    </location>
</feature>
<dbReference type="AlphaFoldDB" id="A0A6A6H9K6"/>
<dbReference type="Proteomes" id="UP000800092">
    <property type="component" value="Unassembled WGS sequence"/>
</dbReference>
<sequence length="581" mass="64510">MGQFWVSWVLWEKMCFILACGIVTSLFLGSLKLAYFHWRIRKYSRLATEKRNPAPDPPINPQSRRDNEAGIPFGIRAIEQGVEVEGVYISRPNSPASTPRASRLSSLWNEPAIAREFSSGDAVHQASLSAQPLLTNSIPTLPFLQSSNEAAWASTFSFERSSTPEHLQTPSSVSLALEQLHLQPTSQINGDRPSDDLQKPPKIYLIGSSDDALRQRAQEGRKVDNFGIIDEQPEHRASLFLGLNEDTTTRRGSNESQQTTSSLQDSENLRDRADSQALLLPKTRAGSAMSTNSQYSYVDLESMHAHRLSHAAETGQLTPRSWRKDPSPSSGKQSDTSSSNDEPVDYFSSKSQQTSARSSTRVKYEFASGFQFPSKIVEAHRAVSFPATKSALEALAIQSTATETAPATLSDATAIQCLVPDPVALPREQSQQPDSPLDQPTPPQEASQQTTAQGFEPESRNQVIRKVNSGFFVLRCGSLPARVEQSESQLQSESAPARESRKLQKRRGSTSTERSRESRMSFVVHRVSQGGQRYSEDGKRAELKEARRVSWGGEGRGPERKLQKKKPQRELRKQSSFEEHI</sequence>